<dbReference type="PANTHER" id="PTHR43443:SF1">
    <property type="entry name" value="3-HEXULOSE-6-PHOSPHATE ISOMERASE"/>
    <property type="match status" value="1"/>
</dbReference>
<dbReference type="GO" id="GO:0097367">
    <property type="term" value="F:carbohydrate derivative binding"/>
    <property type="evidence" value="ECO:0007669"/>
    <property type="project" value="InterPro"/>
</dbReference>
<dbReference type="RefSeq" id="WP_058740147.1">
    <property type="nucleotide sequence ID" value="NZ_CP011266.1"/>
</dbReference>
<dbReference type="Pfam" id="PF01380">
    <property type="entry name" value="SIS"/>
    <property type="match status" value="1"/>
</dbReference>
<dbReference type="CDD" id="cd05005">
    <property type="entry name" value="SIS_PHI"/>
    <property type="match status" value="1"/>
</dbReference>
<dbReference type="GO" id="GO:1901135">
    <property type="term" value="P:carbohydrate derivative metabolic process"/>
    <property type="evidence" value="ECO:0007669"/>
    <property type="project" value="InterPro"/>
</dbReference>
<dbReference type="InterPro" id="IPR001347">
    <property type="entry name" value="SIS_dom"/>
</dbReference>
<dbReference type="GeneID" id="26737145"/>
<dbReference type="Gene3D" id="3.40.50.10490">
    <property type="entry name" value="Glucose-6-phosphate isomerase like protein, domain 1"/>
    <property type="match status" value="1"/>
</dbReference>
<dbReference type="Proteomes" id="UP000067738">
    <property type="component" value="Chromosome"/>
</dbReference>
<dbReference type="OrthoDB" id="350569at2157"/>
<reference evidence="3 4" key="1">
    <citation type="submission" date="2015-04" db="EMBL/GenBank/DDBJ databases">
        <title>The complete genome sequence of the rumen methanogen Methanobrevibacter millerae SM9.</title>
        <authorList>
            <person name="Leahy S.C."/>
            <person name="Kelly W.J."/>
            <person name="Pacheco D.M."/>
            <person name="Li D."/>
            <person name="Altermann E."/>
            <person name="Attwood G.T."/>
        </authorList>
    </citation>
    <scope>NUCLEOTIDE SEQUENCE [LARGE SCALE GENOMIC DNA]</scope>
    <source>
        <strain evidence="3 4">SM9</strain>
    </source>
</reference>
<evidence type="ECO:0000313" key="3">
    <source>
        <dbReference type="EMBL" id="ALT69943.1"/>
    </source>
</evidence>
<sequence length="196" mass="21370">MELMKSSIKAIIGNIVSAEEFLDEEELDKFENIIIESKNVFVTGAGRSGLAAKAFAMRLMHLGVSAYVVGETISPAIYEDDCIVAISGSGETNTIVSAATIAKKRGSKVLAVTSYTESTLGQLADCCLLVKGRTKKEVDDENYMKRQIYGNYTSLTPLGTAFELTTLVFLDAIVSELMEKMHQTESDLKARHTVLE</sequence>
<dbReference type="KEGG" id="mmil:sm9_2187"/>
<evidence type="ECO:0000259" key="2">
    <source>
        <dbReference type="PROSITE" id="PS51464"/>
    </source>
</evidence>
<feature type="domain" description="SIS" evidence="2">
    <location>
        <begin position="30"/>
        <end position="183"/>
    </location>
</feature>
<keyword evidence="3" id="KW-0413">Isomerase</keyword>
<evidence type="ECO:0000313" key="4">
    <source>
        <dbReference type="Proteomes" id="UP000067738"/>
    </source>
</evidence>
<dbReference type="InterPro" id="IPR017552">
    <property type="entry name" value="PHI/rmpB"/>
</dbReference>
<proteinExistence type="inferred from homology"/>
<dbReference type="PATRIC" id="fig|230361.4.peg.2260"/>
<comment type="similarity">
    <text evidence="1">Belongs to the SIS family. PHI subfamily.</text>
</comment>
<keyword evidence="4" id="KW-1185">Reference proteome</keyword>
<evidence type="ECO:0000256" key="1">
    <source>
        <dbReference type="ARBA" id="ARBA00009235"/>
    </source>
</evidence>
<dbReference type="EMBL" id="CP011266">
    <property type="protein sequence ID" value="ALT69943.1"/>
    <property type="molecule type" value="Genomic_DNA"/>
</dbReference>
<dbReference type="PANTHER" id="PTHR43443">
    <property type="entry name" value="3-HEXULOSE-6-PHOSPHATE ISOMERASE"/>
    <property type="match status" value="1"/>
</dbReference>
<dbReference type="NCBIfam" id="TIGR03127">
    <property type="entry name" value="RuMP_HxlB"/>
    <property type="match status" value="1"/>
</dbReference>
<dbReference type="GO" id="GO:0016853">
    <property type="term" value="F:isomerase activity"/>
    <property type="evidence" value="ECO:0007669"/>
    <property type="project" value="UniProtKB-KW"/>
</dbReference>
<dbReference type="InterPro" id="IPR046348">
    <property type="entry name" value="SIS_dom_sf"/>
</dbReference>
<dbReference type="PROSITE" id="PS51464">
    <property type="entry name" value="SIS"/>
    <property type="match status" value="1"/>
</dbReference>
<name>A0A0U3E7E9_9EURY</name>
<protein>
    <submittedName>
        <fullName evidence="3">6-phospho 3-hexuloisomerase hxlB</fullName>
    </submittedName>
</protein>
<dbReference type="SUPFAM" id="SSF53697">
    <property type="entry name" value="SIS domain"/>
    <property type="match status" value="1"/>
</dbReference>
<gene>
    <name evidence="3" type="primary">hxlB</name>
    <name evidence="3" type="ORF">sm9_2187</name>
</gene>
<organism evidence="3 4">
    <name type="scientific">Methanobrevibacter millerae</name>
    <dbReference type="NCBI Taxonomy" id="230361"/>
    <lineage>
        <taxon>Archaea</taxon>
        <taxon>Methanobacteriati</taxon>
        <taxon>Methanobacteriota</taxon>
        <taxon>Methanomada group</taxon>
        <taxon>Methanobacteria</taxon>
        <taxon>Methanobacteriales</taxon>
        <taxon>Methanobacteriaceae</taxon>
        <taxon>Methanobrevibacter</taxon>
    </lineage>
</organism>
<dbReference type="AlphaFoldDB" id="A0A0U3E7E9"/>
<accession>A0A0U3E7E9</accession>